<accession>A0ABW1ED36</accession>
<dbReference type="EMBL" id="JBHSPH010000002">
    <property type="protein sequence ID" value="MFC5861737.1"/>
    <property type="molecule type" value="Genomic_DNA"/>
</dbReference>
<name>A0ABW1ED36_9BACT</name>
<evidence type="ECO:0000259" key="2">
    <source>
        <dbReference type="Pfam" id="PF00144"/>
    </source>
</evidence>
<evidence type="ECO:0000313" key="3">
    <source>
        <dbReference type="EMBL" id="MFC5861737.1"/>
    </source>
</evidence>
<dbReference type="InterPro" id="IPR012338">
    <property type="entry name" value="Beta-lactam/transpept-like"/>
</dbReference>
<dbReference type="PANTHER" id="PTHR46825">
    <property type="entry name" value="D-ALANYL-D-ALANINE-CARBOXYPEPTIDASE/ENDOPEPTIDASE AMPH"/>
    <property type="match status" value="1"/>
</dbReference>
<dbReference type="Proteomes" id="UP001596091">
    <property type="component" value="Unassembled WGS sequence"/>
</dbReference>
<dbReference type="GO" id="GO:0016787">
    <property type="term" value="F:hydrolase activity"/>
    <property type="evidence" value="ECO:0007669"/>
    <property type="project" value="UniProtKB-KW"/>
</dbReference>
<dbReference type="InterPro" id="IPR050491">
    <property type="entry name" value="AmpC-like"/>
</dbReference>
<protein>
    <submittedName>
        <fullName evidence="3">Serine hydrolase</fullName>
    </submittedName>
</protein>
<keyword evidence="4" id="KW-1185">Reference proteome</keyword>
<sequence>MRKRLWLALSACLFAQRAMGQTVDGSAALREKAVEENLHYLAVIKGRPDPGMSLADQMSRLHVPGVSIAVIHDKRIDWSKGYGVRRLGGPPVSGSTLFSAASMSKPVTAMAVLRLVQEGKIDLDVDVNTYLKSWKIPVNEYTKNHPVTVRELLSHTSGIGTHGGMIYDPDKGVPSMLEMLDGKPPATTPPVRVESEPGTKYAYANGGYLILELLITELTGKPFAEAMKELVLAPVGMSQSTYEAPLSPAKAATAATAYEENGTTGYAAAHIVEPNAAAGGLWTTATGYAKFVMELQKEYTGESHRVLNQKMAQMMVTAGLGPSESIRWGLGVRVGGTPPHIYFEHGGSAVYQCDMVGYPSGDGVVVLTNGGGGGQLSDQVVRSVAQAYGWLDFQPVEHTVVPVDPSKFGRYVGTYDFIKVTQDGNHLMAEIPLGSKAQELFPESDTQYFLRDAPTRVIFDLNTDGRVTGLEFITTYVHWHREKNP</sequence>
<dbReference type="InterPro" id="IPR018247">
    <property type="entry name" value="EF_Hand_1_Ca_BS"/>
</dbReference>
<gene>
    <name evidence="3" type="ORF">ACFPT7_05490</name>
</gene>
<dbReference type="PANTHER" id="PTHR46825:SF12">
    <property type="entry name" value="PENICILLIN-BINDING PROTEIN 4"/>
    <property type="match status" value="1"/>
</dbReference>
<evidence type="ECO:0000256" key="1">
    <source>
        <dbReference type="SAM" id="SignalP"/>
    </source>
</evidence>
<feature type="chain" id="PRO_5046596364" evidence="1">
    <location>
        <begin position="21"/>
        <end position="485"/>
    </location>
</feature>
<dbReference type="RefSeq" id="WP_263337296.1">
    <property type="nucleotide sequence ID" value="NZ_JAGSYH010000004.1"/>
</dbReference>
<organism evidence="3 4">
    <name type="scientific">Acidicapsa dinghuensis</name>
    <dbReference type="NCBI Taxonomy" id="2218256"/>
    <lineage>
        <taxon>Bacteria</taxon>
        <taxon>Pseudomonadati</taxon>
        <taxon>Acidobacteriota</taxon>
        <taxon>Terriglobia</taxon>
        <taxon>Terriglobales</taxon>
        <taxon>Acidobacteriaceae</taxon>
        <taxon>Acidicapsa</taxon>
    </lineage>
</organism>
<dbReference type="PROSITE" id="PS00018">
    <property type="entry name" value="EF_HAND_1"/>
    <property type="match status" value="1"/>
</dbReference>
<evidence type="ECO:0000313" key="4">
    <source>
        <dbReference type="Proteomes" id="UP001596091"/>
    </source>
</evidence>
<reference evidence="4" key="1">
    <citation type="journal article" date="2019" name="Int. J. Syst. Evol. Microbiol.">
        <title>The Global Catalogue of Microorganisms (GCM) 10K type strain sequencing project: providing services to taxonomists for standard genome sequencing and annotation.</title>
        <authorList>
            <consortium name="The Broad Institute Genomics Platform"/>
            <consortium name="The Broad Institute Genome Sequencing Center for Infectious Disease"/>
            <person name="Wu L."/>
            <person name="Ma J."/>
        </authorList>
    </citation>
    <scope>NUCLEOTIDE SEQUENCE [LARGE SCALE GENOMIC DNA]</scope>
    <source>
        <strain evidence="4">JCM 4087</strain>
    </source>
</reference>
<proteinExistence type="predicted"/>
<keyword evidence="1" id="KW-0732">Signal</keyword>
<dbReference type="SUPFAM" id="SSF56601">
    <property type="entry name" value="beta-lactamase/transpeptidase-like"/>
    <property type="match status" value="1"/>
</dbReference>
<feature type="domain" description="Beta-lactamase-related" evidence="2">
    <location>
        <begin position="56"/>
        <end position="376"/>
    </location>
</feature>
<dbReference type="Pfam" id="PF00144">
    <property type="entry name" value="Beta-lactamase"/>
    <property type="match status" value="1"/>
</dbReference>
<comment type="caution">
    <text evidence="3">The sequence shown here is derived from an EMBL/GenBank/DDBJ whole genome shotgun (WGS) entry which is preliminary data.</text>
</comment>
<keyword evidence="3" id="KW-0378">Hydrolase</keyword>
<feature type="signal peptide" evidence="1">
    <location>
        <begin position="1"/>
        <end position="20"/>
    </location>
</feature>
<dbReference type="Gene3D" id="3.40.710.10">
    <property type="entry name" value="DD-peptidase/beta-lactamase superfamily"/>
    <property type="match status" value="1"/>
</dbReference>
<dbReference type="InterPro" id="IPR001466">
    <property type="entry name" value="Beta-lactam-related"/>
</dbReference>